<keyword evidence="1" id="KW-0732">Signal</keyword>
<feature type="signal peptide" evidence="1">
    <location>
        <begin position="1"/>
        <end position="19"/>
    </location>
</feature>
<dbReference type="Proteomes" id="UP001595907">
    <property type="component" value="Unassembled WGS sequence"/>
</dbReference>
<evidence type="ECO:0000259" key="2">
    <source>
        <dbReference type="Pfam" id="PF13648"/>
    </source>
</evidence>
<dbReference type="InterPro" id="IPR024311">
    <property type="entry name" value="Lipocalin-like"/>
</dbReference>
<dbReference type="Pfam" id="PF13648">
    <property type="entry name" value="Lipocalin_4"/>
    <property type="match status" value="1"/>
</dbReference>
<feature type="domain" description="Lipocalin-like" evidence="2">
    <location>
        <begin position="27"/>
        <end position="104"/>
    </location>
</feature>
<proteinExistence type="predicted"/>
<gene>
    <name evidence="3" type="ORF">ACFOWM_04520</name>
</gene>
<feature type="chain" id="PRO_5047342395" evidence="1">
    <location>
        <begin position="20"/>
        <end position="121"/>
    </location>
</feature>
<keyword evidence="4" id="KW-1185">Reference proteome</keyword>
<dbReference type="RefSeq" id="WP_379707487.1">
    <property type="nucleotide sequence ID" value="NZ_JBHSCZ010000001.1"/>
</dbReference>
<dbReference type="EMBL" id="JBHSCZ010000001">
    <property type="protein sequence ID" value="MFC4262125.1"/>
    <property type="molecule type" value="Genomic_DNA"/>
</dbReference>
<dbReference type="PROSITE" id="PS51257">
    <property type="entry name" value="PROKAR_LIPOPROTEIN"/>
    <property type="match status" value="1"/>
</dbReference>
<comment type="caution">
    <text evidence="3">The sequence shown here is derived from an EMBL/GenBank/DDBJ whole genome shotgun (WGS) entry which is preliminary data.</text>
</comment>
<evidence type="ECO:0000313" key="4">
    <source>
        <dbReference type="Proteomes" id="UP001595907"/>
    </source>
</evidence>
<accession>A0ABV8QPC0</accession>
<protein>
    <submittedName>
        <fullName evidence="3">Lipocalin family protein</fullName>
    </submittedName>
</protein>
<organism evidence="3 4">
    <name type="scientific">Ferruginibacter yonginensis</name>
    <dbReference type="NCBI Taxonomy" id="1310416"/>
    <lineage>
        <taxon>Bacteria</taxon>
        <taxon>Pseudomonadati</taxon>
        <taxon>Bacteroidota</taxon>
        <taxon>Chitinophagia</taxon>
        <taxon>Chitinophagales</taxon>
        <taxon>Chitinophagaceae</taxon>
        <taxon>Ferruginibacter</taxon>
    </lineage>
</organism>
<name>A0ABV8QPC0_9BACT</name>
<evidence type="ECO:0000256" key="1">
    <source>
        <dbReference type="SAM" id="SignalP"/>
    </source>
</evidence>
<reference evidence="4" key="1">
    <citation type="journal article" date="2019" name="Int. J. Syst. Evol. Microbiol.">
        <title>The Global Catalogue of Microorganisms (GCM) 10K type strain sequencing project: providing services to taxonomists for standard genome sequencing and annotation.</title>
        <authorList>
            <consortium name="The Broad Institute Genomics Platform"/>
            <consortium name="The Broad Institute Genome Sequencing Center for Infectious Disease"/>
            <person name="Wu L."/>
            <person name="Ma J."/>
        </authorList>
    </citation>
    <scope>NUCLEOTIDE SEQUENCE [LARGE SCALE GENOMIC DNA]</scope>
    <source>
        <strain evidence="4">CECT 8289</strain>
    </source>
</reference>
<sequence length="121" mass="13430">MKNISILFILCLLSITSCVDTTNNRLIVGKWQGTQWLVNGTASTNNAAATFFNFDTAGNYQFVYDGTTQKGTYKVDHNQLFTKANGAQEIMVLITKLTADSLVFDMNRSGQSETLYLVKSK</sequence>
<evidence type="ECO:0000313" key="3">
    <source>
        <dbReference type="EMBL" id="MFC4262125.1"/>
    </source>
</evidence>